<dbReference type="OrthoDB" id="9788802at2"/>
<dbReference type="InterPro" id="IPR012902">
    <property type="entry name" value="N_methyl_site"/>
</dbReference>
<evidence type="ECO:0000313" key="2">
    <source>
        <dbReference type="EMBL" id="ADL54277.1"/>
    </source>
</evidence>
<dbReference type="HOGENOM" id="CLU_080973_0_0_4"/>
<dbReference type="AlphaFoldDB" id="D9SJ01"/>
<organism evidence="2 3">
    <name type="scientific">Gallionella capsiferriformans (strain ES-2)</name>
    <name type="common">Gallionella ferruginea capsiferriformans (strain ES-2)</name>
    <dbReference type="NCBI Taxonomy" id="395494"/>
    <lineage>
        <taxon>Bacteria</taxon>
        <taxon>Pseudomonadati</taxon>
        <taxon>Pseudomonadota</taxon>
        <taxon>Betaproteobacteria</taxon>
        <taxon>Nitrosomonadales</taxon>
        <taxon>Gallionellaceae</taxon>
        <taxon>Gallionella</taxon>
    </lineage>
</organism>
<reference evidence="2 3" key="1">
    <citation type="submission" date="2010-08" db="EMBL/GenBank/DDBJ databases">
        <title>Complete sequence of Gallionella capsiferriformans ES-2.</title>
        <authorList>
            <consortium name="US DOE Joint Genome Institute"/>
            <person name="Lucas S."/>
            <person name="Copeland A."/>
            <person name="Lapidus A."/>
            <person name="Cheng J.-F."/>
            <person name="Bruce D."/>
            <person name="Goodwin L."/>
            <person name="Pitluck S."/>
            <person name="Chertkov O."/>
            <person name="Davenport K.W."/>
            <person name="Detter J.C."/>
            <person name="Han C."/>
            <person name="Tapia R."/>
            <person name="Land M."/>
            <person name="Hauser L."/>
            <person name="Chang Y.-J."/>
            <person name="Jeffries C."/>
            <person name="Kyrpides N."/>
            <person name="Ivanova N."/>
            <person name="Mikhailova N."/>
            <person name="Shelobolina E.S."/>
            <person name="Picardal F."/>
            <person name="Roden E."/>
            <person name="Emerson D."/>
            <person name="Woyke T."/>
        </authorList>
    </citation>
    <scope>NUCLEOTIDE SEQUENCE [LARGE SCALE GENOMIC DNA]</scope>
    <source>
        <strain evidence="2 3">ES-2</strain>
    </source>
</reference>
<dbReference type="eggNOG" id="COG2165">
    <property type="taxonomic scope" value="Bacteria"/>
</dbReference>
<dbReference type="NCBIfam" id="TIGR02532">
    <property type="entry name" value="IV_pilin_GFxxxE"/>
    <property type="match status" value="1"/>
</dbReference>
<dbReference type="RefSeq" id="WP_013292220.1">
    <property type="nucleotide sequence ID" value="NC_014394.1"/>
</dbReference>
<protein>
    <recommendedName>
        <fullName evidence="4">Prepilin-type N-terminal cleavage/methylation domain-containing protein</fullName>
    </recommendedName>
</protein>
<gene>
    <name evidence="2" type="ordered locus">Galf_0232</name>
</gene>
<dbReference type="Pfam" id="PF07963">
    <property type="entry name" value="N_methyl"/>
    <property type="match status" value="1"/>
</dbReference>
<accession>D9SJ01</accession>
<evidence type="ECO:0008006" key="4">
    <source>
        <dbReference type="Google" id="ProtNLM"/>
    </source>
</evidence>
<keyword evidence="1" id="KW-1133">Transmembrane helix</keyword>
<dbReference type="Gene3D" id="3.30.700.10">
    <property type="entry name" value="Glycoprotein, Type 4 Pilin"/>
    <property type="match status" value="1"/>
</dbReference>
<evidence type="ECO:0000256" key="1">
    <source>
        <dbReference type="SAM" id="Phobius"/>
    </source>
</evidence>
<sequence precursor="true">MRKDRMREAEGRRQGFLIPHVCRGFTLIELVMVIVITGIIGSMVAVFLKWPVQQYMDVARRADLTNIADTAFYRLAGDISIAVANSVRVAGCGATPCLEFMPTKDVGRYRVAQDMSDPASGVGDVLDFSGADSSFDVIGSPMSFAANDYIVIGSTQSDGAPAYDATTSGVLRAYAGAAGTQSNVVITPTKFPSFARLSSQRFDVVDGAQQAVTYACEGTLGALDSSGHGQASLVRHWGYGFNPVQASPSVLTGSRAILADKVSGCSIDYTAANQRMGLLGVRLTLTSGGESVSLYQEIHVSNMP</sequence>
<dbReference type="STRING" id="395494.Galf_0232"/>
<dbReference type="EMBL" id="CP002159">
    <property type="protein sequence ID" value="ADL54277.1"/>
    <property type="molecule type" value="Genomic_DNA"/>
</dbReference>
<proteinExistence type="predicted"/>
<dbReference type="Proteomes" id="UP000001235">
    <property type="component" value="Chromosome"/>
</dbReference>
<evidence type="ECO:0000313" key="3">
    <source>
        <dbReference type="Proteomes" id="UP000001235"/>
    </source>
</evidence>
<keyword evidence="1" id="KW-0472">Membrane</keyword>
<dbReference type="KEGG" id="gca:Galf_0232"/>
<dbReference type="SUPFAM" id="SSF54523">
    <property type="entry name" value="Pili subunits"/>
    <property type="match status" value="1"/>
</dbReference>
<keyword evidence="3" id="KW-1185">Reference proteome</keyword>
<dbReference type="PROSITE" id="PS00409">
    <property type="entry name" value="PROKAR_NTER_METHYL"/>
    <property type="match status" value="1"/>
</dbReference>
<feature type="transmembrane region" description="Helical" evidence="1">
    <location>
        <begin position="21"/>
        <end position="48"/>
    </location>
</feature>
<dbReference type="InterPro" id="IPR045584">
    <property type="entry name" value="Pilin-like"/>
</dbReference>
<keyword evidence="1" id="KW-0812">Transmembrane</keyword>
<name>D9SJ01_GALCS</name>